<keyword evidence="4" id="KW-1185">Reference proteome</keyword>
<evidence type="ECO:0000256" key="1">
    <source>
        <dbReference type="SAM" id="MobiDB-lite"/>
    </source>
</evidence>
<dbReference type="SUPFAM" id="SSF109993">
    <property type="entry name" value="VPS9 domain"/>
    <property type="match status" value="1"/>
</dbReference>
<reference evidence="3" key="1">
    <citation type="submission" date="2023-01" db="EMBL/GenBank/DDBJ databases">
        <title>The chitinases involved in constricting ring structure development in the nematode-trapping fungus Drechslerella dactyloides.</title>
        <authorList>
            <person name="Wang R."/>
            <person name="Zhang L."/>
            <person name="Tang P."/>
            <person name="Li S."/>
            <person name="Liang L."/>
        </authorList>
    </citation>
    <scope>NUCLEOTIDE SEQUENCE</scope>
    <source>
        <strain evidence="3">YMF1.00031</strain>
    </source>
</reference>
<evidence type="ECO:0000313" key="3">
    <source>
        <dbReference type="EMBL" id="KAJ6256125.1"/>
    </source>
</evidence>
<dbReference type="Pfam" id="PF02204">
    <property type="entry name" value="VPS9"/>
    <property type="match status" value="1"/>
</dbReference>
<sequence length="391" mass="42217">MGQITDVLTALVPSTTSSADHILPVLIYTLIISPPDINITSNLLYIQRFRYHKLVDGEDAYCLTNLEAAISFLETVDMGTLTATEAFTRLQLESDALTSRLPHDTTGHSSLRSPISTPAPTIASVNSAAQLSISSAQKDNTGASLVLGPVKRITYLTPVEFAASAATSAVNTADQSLKTIGNSLENSYKFLFGKLSDKRTELPKTLEDVRKLVGTPTQDRELSKGPIIEDQRALTRTKAGESSGSDTVAASVQDVEKDDGNRRKNITSGAPVDPIGSPQDTTDLQQSSSGLAYTPVADSVRNLGSHLGRFAGNINVIRSFSRTQMNKTPPPLEPDVPPNLKQHPHQDISKLQPPVQRFLETEASDLKIGDIDLLLRDYRRLVTALKNAGAF</sequence>
<comment type="caution">
    <text evidence="3">The sequence shown here is derived from an EMBL/GenBank/DDBJ whole genome shotgun (WGS) entry which is preliminary data.</text>
</comment>
<dbReference type="GO" id="GO:0005829">
    <property type="term" value="C:cytosol"/>
    <property type="evidence" value="ECO:0007669"/>
    <property type="project" value="TreeGrafter"/>
</dbReference>
<dbReference type="GO" id="GO:0031267">
    <property type="term" value="F:small GTPase binding"/>
    <property type="evidence" value="ECO:0007669"/>
    <property type="project" value="TreeGrafter"/>
</dbReference>
<dbReference type="SMART" id="SM00167">
    <property type="entry name" value="VPS9"/>
    <property type="match status" value="1"/>
</dbReference>
<proteinExistence type="predicted"/>
<evidence type="ECO:0000259" key="2">
    <source>
        <dbReference type="PROSITE" id="PS51205"/>
    </source>
</evidence>
<dbReference type="PROSITE" id="PS51205">
    <property type="entry name" value="VPS9"/>
    <property type="match status" value="1"/>
</dbReference>
<name>A0AAD6IRB6_DREDA</name>
<dbReference type="Gene3D" id="1.20.1050.80">
    <property type="entry name" value="VPS9 domain"/>
    <property type="match status" value="1"/>
</dbReference>
<dbReference type="GO" id="GO:0005085">
    <property type="term" value="F:guanyl-nucleotide exchange factor activity"/>
    <property type="evidence" value="ECO:0007669"/>
    <property type="project" value="InterPro"/>
</dbReference>
<feature type="region of interest" description="Disordered" evidence="1">
    <location>
        <begin position="235"/>
        <end position="288"/>
    </location>
</feature>
<feature type="compositionally biased region" description="Polar residues" evidence="1">
    <location>
        <begin position="240"/>
        <end position="250"/>
    </location>
</feature>
<dbReference type="PANTHER" id="PTHR23101">
    <property type="entry name" value="RAB GDP/GTP EXCHANGE FACTOR"/>
    <property type="match status" value="1"/>
</dbReference>
<dbReference type="GO" id="GO:0030139">
    <property type="term" value="C:endocytic vesicle"/>
    <property type="evidence" value="ECO:0007669"/>
    <property type="project" value="TreeGrafter"/>
</dbReference>
<gene>
    <name evidence="3" type="ORF">Dda_9217</name>
</gene>
<dbReference type="InterPro" id="IPR003123">
    <property type="entry name" value="VPS9"/>
</dbReference>
<feature type="compositionally biased region" description="Polar residues" evidence="1">
    <location>
        <begin position="278"/>
        <end position="288"/>
    </location>
</feature>
<dbReference type="GO" id="GO:0016192">
    <property type="term" value="P:vesicle-mediated transport"/>
    <property type="evidence" value="ECO:0007669"/>
    <property type="project" value="InterPro"/>
</dbReference>
<organism evidence="3 4">
    <name type="scientific">Drechslerella dactyloides</name>
    <name type="common">Nematode-trapping fungus</name>
    <name type="synonym">Arthrobotrys dactyloides</name>
    <dbReference type="NCBI Taxonomy" id="74499"/>
    <lineage>
        <taxon>Eukaryota</taxon>
        <taxon>Fungi</taxon>
        <taxon>Dikarya</taxon>
        <taxon>Ascomycota</taxon>
        <taxon>Pezizomycotina</taxon>
        <taxon>Orbiliomycetes</taxon>
        <taxon>Orbiliales</taxon>
        <taxon>Orbiliaceae</taxon>
        <taxon>Drechslerella</taxon>
    </lineage>
</organism>
<dbReference type="InterPro" id="IPR045046">
    <property type="entry name" value="Vps9-like"/>
</dbReference>
<dbReference type="PANTHER" id="PTHR23101:SF97">
    <property type="entry name" value="DOMAIN PROTEIN, PUTATIVE (AFU_ORTHOLOGUE AFUA_2G10890)-RELATED"/>
    <property type="match status" value="1"/>
</dbReference>
<dbReference type="AlphaFoldDB" id="A0AAD6IRB6"/>
<evidence type="ECO:0000313" key="4">
    <source>
        <dbReference type="Proteomes" id="UP001221413"/>
    </source>
</evidence>
<dbReference type="EMBL" id="JAQGDS010000015">
    <property type="protein sequence ID" value="KAJ6256125.1"/>
    <property type="molecule type" value="Genomic_DNA"/>
</dbReference>
<dbReference type="Proteomes" id="UP001221413">
    <property type="component" value="Unassembled WGS sequence"/>
</dbReference>
<dbReference type="InterPro" id="IPR037191">
    <property type="entry name" value="VPS9_dom_sf"/>
</dbReference>
<protein>
    <submittedName>
        <fullName evidence="3">Vacuolar protein-sorting-associated protein</fullName>
    </submittedName>
</protein>
<feature type="domain" description="VPS9" evidence="2">
    <location>
        <begin position="1"/>
        <end position="82"/>
    </location>
</feature>
<accession>A0AAD6IRB6</accession>